<keyword evidence="1" id="KW-0812">Transmembrane</keyword>
<proteinExistence type="predicted"/>
<reference evidence="2" key="1">
    <citation type="journal article" date="2020" name="mSystems">
        <title>Genome- and Community-Level Interaction Insights into Carbon Utilization and Element Cycling Functions of Hydrothermarchaeota in Hydrothermal Sediment.</title>
        <authorList>
            <person name="Zhou Z."/>
            <person name="Liu Y."/>
            <person name="Xu W."/>
            <person name="Pan J."/>
            <person name="Luo Z.H."/>
            <person name="Li M."/>
        </authorList>
    </citation>
    <scope>NUCLEOTIDE SEQUENCE</scope>
    <source>
        <strain evidence="2">HyVt-388</strain>
    </source>
</reference>
<dbReference type="AlphaFoldDB" id="A0A9C9EM37"/>
<dbReference type="Proteomes" id="UP000885826">
    <property type="component" value="Unassembled WGS sequence"/>
</dbReference>
<evidence type="ECO:0000256" key="1">
    <source>
        <dbReference type="SAM" id="Phobius"/>
    </source>
</evidence>
<evidence type="ECO:0000313" key="2">
    <source>
        <dbReference type="EMBL" id="HEC78485.1"/>
    </source>
</evidence>
<keyword evidence="1" id="KW-1133">Transmembrane helix</keyword>
<protein>
    <submittedName>
        <fullName evidence="2">Uncharacterized protein</fullName>
    </submittedName>
</protein>
<feature type="transmembrane region" description="Helical" evidence="1">
    <location>
        <begin position="34"/>
        <end position="52"/>
    </location>
</feature>
<evidence type="ECO:0000313" key="3">
    <source>
        <dbReference type="Proteomes" id="UP000885826"/>
    </source>
</evidence>
<gene>
    <name evidence="2" type="ORF">ENI34_05000</name>
</gene>
<sequence length="137" mass="15400">MGHFLLCVFLSTNVVDDSVIPVKTPVKESYTKKALFNGILGVGFTVGAVFYHKNADKAYDEYKTSRSIKSALENWQKMSFYEGVRNVCAAGALLFIGRALYYQIKQIKKSKASSLVPALEFKYLCQNKWSLGIIKEL</sequence>
<dbReference type="EMBL" id="DRIG01000055">
    <property type="protein sequence ID" value="HEC78485.1"/>
    <property type="molecule type" value="Genomic_DNA"/>
</dbReference>
<name>A0A9C9EM37_UNCW3</name>
<comment type="caution">
    <text evidence="2">The sequence shown here is derived from an EMBL/GenBank/DDBJ whole genome shotgun (WGS) entry which is preliminary data.</text>
</comment>
<accession>A0A9C9EM37</accession>
<keyword evidence="1" id="KW-0472">Membrane</keyword>
<feature type="transmembrane region" description="Helical" evidence="1">
    <location>
        <begin position="83"/>
        <end position="101"/>
    </location>
</feature>
<organism evidence="2 3">
    <name type="scientific">candidate division WOR-3 bacterium</name>
    <dbReference type="NCBI Taxonomy" id="2052148"/>
    <lineage>
        <taxon>Bacteria</taxon>
        <taxon>Bacteria division WOR-3</taxon>
    </lineage>
</organism>